<dbReference type="EMBL" id="AFYH01167042">
    <property type="status" value="NOT_ANNOTATED_CDS"/>
    <property type="molecule type" value="Genomic_DNA"/>
</dbReference>
<dbReference type="InterPro" id="IPR029130">
    <property type="entry name" value="Acid_ceramidase_N"/>
</dbReference>
<dbReference type="Proteomes" id="UP000008672">
    <property type="component" value="Unassembled WGS sequence"/>
</dbReference>
<dbReference type="EMBL" id="AFYH01167044">
    <property type="status" value="NOT_ANNOTATED_CDS"/>
    <property type="molecule type" value="Genomic_DNA"/>
</dbReference>
<evidence type="ECO:0000259" key="4">
    <source>
        <dbReference type="Pfam" id="PF15508"/>
    </source>
</evidence>
<sequence>MFSLLCVHIVLFCLFGLNLGDNLSPEYNVSLDLHPEERWDPVVKNFDRDLLQNVVAHILETAVPKWVHFAIKPLAAELDLFFPQPYAGEIRGLSKAFGVSLGDGVLLNLVYEVTAACTSIIAQDSKGNIYHGRNLDYDFGDILRNLTIDVNFIRKGKIAYTGTTFLGYVGLWTGQSPNKFTVSGDERDVGEWWENAISGFLFRNSPVSWLLRNVSLKYFGNEIVM</sequence>
<reference evidence="5" key="3">
    <citation type="submission" date="2025-09" db="UniProtKB">
        <authorList>
            <consortium name="Ensembl"/>
        </authorList>
    </citation>
    <scope>IDENTIFICATION</scope>
</reference>
<dbReference type="STRING" id="7897.ENSLACP00000001161"/>
<organism evidence="5 6">
    <name type="scientific">Latimeria chalumnae</name>
    <name type="common">Coelacanth</name>
    <dbReference type="NCBI Taxonomy" id="7897"/>
    <lineage>
        <taxon>Eukaryota</taxon>
        <taxon>Metazoa</taxon>
        <taxon>Chordata</taxon>
        <taxon>Craniata</taxon>
        <taxon>Vertebrata</taxon>
        <taxon>Euteleostomi</taxon>
        <taxon>Coelacanthiformes</taxon>
        <taxon>Coelacanthidae</taxon>
        <taxon>Latimeria</taxon>
    </lineage>
</organism>
<dbReference type="HOGENOM" id="CLU_093705_0_0_1"/>
<evidence type="ECO:0000256" key="1">
    <source>
        <dbReference type="ARBA" id="ARBA00022801"/>
    </source>
</evidence>
<evidence type="ECO:0000313" key="5">
    <source>
        <dbReference type="Ensembl" id="ENSLACP00000001161.1"/>
    </source>
</evidence>
<name>H2ZUU0_LATCH</name>
<protein>
    <recommendedName>
        <fullName evidence="7">Ceramidase</fullName>
    </recommendedName>
</protein>
<dbReference type="OrthoDB" id="5273684at2759"/>
<evidence type="ECO:0000256" key="2">
    <source>
        <dbReference type="SAM" id="SignalP"/>
    </source>
</evidence>
<feature type="chain" id="PRO_5003578737" description="Ceramidase" evidence="2">
    <location>
        <begin position="21"/>
        <end position="225"/>
    </location>
</feature>
<feature type="domain" description="Choloylglycine hydrolase/NAAA C-terminal" evidence="3">
    <location>
        <begin position="117"/>
        <end position="182"/>
    </location>
</feature>
<keyword evidence="2" id="KW-0732">Signal</keyword>
<dbReference type="Bgee" id="ENSLACG00000001039">
    <property type="expression patterns" value="Expressed in pectoral fin and 5 other cell types or tissues"/>
</dbReference>
<dbReference type="Pfam" id="PF15508">
    <property type="entry name" value="NAAA-beta"/>
    <property type="match status" value="1"/>
</dbReference>
<feature type="domain" description="Acid ceramidase N-terminal" evidence="4">
    <location>
        <begin position="25"/>
        <end position="79"/>
    </location>
</feature>
<evidence type="ECO:0000313" key="6">
    <source>
        <dbReference type="Proteomes" id="UP000008672"/>
    </source>
</evidence>
<dbReference type="GO" id="GO:0016810">
    <property type="term" value="F:hydrolase activity, acting on carbon-nitrogen (but not peptide) bonds"/>
    <property type="evidence" value="ECO:0007669"/>
    <property type="project" value="TreeGrafter"/>
</dbReference>
<gene>
    <name evidence="5" type="primary">LOC102360848</name>
</gene>
<keyword evidence="6" id="KW-1185">Reference proteome</keyword>
<dbReference type="Pfam" id="PF02275">
    <property type="entry name" value="CBAH"/>
    <property type="match status" value="1"/>
</dbReference>
<dbReference type="InterPro" id="IPR029132">
    <property type="entry name" value="CBAH/NAAA_C"/>
</dbReference>
<dbReference type="EMBL" id="AFYH01167046">
    <property type="status" value="NOT_ANNOTATED_CDS"/>
    <property type="molecule type" value="Genomic_DNA"/>
</dbReference>
<dbReference type="PANTHER" id="PTHR28583:SF4">
    <property type="entry name" value="N-ACYLETHANOLAMINE-HYDROLYZING ACID AMIDASE"/>
    <property type="match status" value="1"/>
</dbReference>
<keyword evidence="1" id="KW-0378">Hydrolase</keyword>
<dbReference type="EMBL" id="AFYH01167047">
    <property type="status" value="NOT_ANNOTATED_CDS"/>
    <property type="molecule type" value="Genomic_DNA"/>
</dbReference>
<dbReference type="EMBL" id="AFYH01167043">
    <property type="status" value="NOT_ANNOTATED_CDS"/>
    <property type="molecule type" value="Genomic_DNA"/>
</dbReference>
<reference evidence="6" key="1">
    <citation type="submission" date="2011-08" db="EMBL/GenBank/DDBJ databases">
        <title>The draft genome of Latimeria chalumnae.</title>
        <authorList>
            <person name="Di Palma F."/>
            <person name="Alfoldi J."/>
            <person name="Johnson J."/>
            <person name="Berlin A."/>
            <person name="Gnerre S."/>
            <person name="Jaffe D."/>
            <person name="MacCallum I."/>
            <person name="Young S."/>
            <person name="Walker B.J."/>
            <person name="Lander E."/>
            <person name="Lindblad-Toh K."/>
        </authorList>
    </citation>
    <scope>NUCLEOTIDE SEQUENCE [LARGE SCALE GENOMIC DNA]</scope>
    <source>
        <strain evidence="6">Wild caught</strain>
    </source>
</reference>
<dbReference type="KEGG" id="lcm:102360848"/>
<evidence type="ECO:0008006" key="7">
    <source>
        <dbReference type="Google" id="ProtNLM"/>
    </source>
</evidence>
<accession>H2ZUU0</accession>
<dbReference type="PANTHER" id="PTHR28583">
    <property type="entry name" value="ACID AMIDASE"/>
    <property type="match status" value="1"/>
</dbReference>
<dbReference type="AlphaFoldDB" id="H2ZUU0"/>
<dbReference type="InParanoid" id="H2ZUU0"/>
<dbReference type="GeneTree" id="ENSGT00530000063548"/>
<proteinExistence type="predicted"/>
<evidence type="ECO:0000259" key="3">
    <source>
        <dbReference type="Pfam" id="PF02275"/>
    </source>
</evidence>
<dbReference type="eggNOG" id="ENOG502QT7H">
    <property type="taxonomic scope" value="Eukaryota"/>
</dbReference>
<dbReference type="OMA" id="EWWENAI"/>
<dbReference type="EMBL" id="AFYH01167045">
    <property type="status" value="NOT_ANNOTATED_CDS"/>
    <property type="molecule type" value="Genomic_DNA"/>
</dbReference>
<reference evidence="5" key="2">
    <citation type="submission" date="2025-08" db="UniProtKB">
        <authorList>
            <consortium name="Ensembl"/>
        </authorList>
    </citation>
    <scope>IDENTIFICATION</scope>
</reference>
<feature type="signal peptide" evidence="2">
    <location>
        <begin position="1"/>
        <end position="20"/>
    </location>
</feature>
<dbReference type="Ensembl" id="ENSLACT00000001172.1">
    <property type="protein sequence ID" value="ENSLACP00000001161.1"/>
    <property type="gene ID" value="ENSLACG00000001039.1"/>
</dbReference>